<sequence>MRCSRQAWPLAACGSLAGWEAIQASGQLQRMQRTHIHFATQPGQLRKNTWAQVFLRLELQAALAQGLKFGLSTNGVLLCEGPVPVSLVRQVELGELPDEWHRTANSAAPPAAPAAAAEEGKGTS</sequence>
<dbReference type="Gene3D" id="3.20.170.30">
    <property type="match status" value="1"/>
</dbReference>
<evidence type="ECO:0000256" key="1">
    <source>
        <dbReference type="ARBA" id="ARBA00009836"/>
    </source>
</evidence>
<dbReference type="PANTHER" id="PTHR12684">
    <property type="entry name" value="PUTATIVE PHOSPHOTRANSFERASE"/>
    <property type="match status" value="1"/>
</dbReference>
<dbReference type="InterPro" id="IPR042081">
    <property type="entry name" value="RNA_2'-PTrans_C"/>
</dbReference>
<keyword evidence="6" id="KW-1185">Reference proteome</keyword>
<keyword evidence="2" id="KW-0808">Transferase</keyword>
<dbReference type="EMBL" id="PGGS01000285">
    <property type="protein sequence ID" value="PNH05718.1"/>
    <property type="molecule type" value="Genomic_DNA"/>
</dbReference>
<dbReference type="GO" id="GO:0000215">
    <property type="term" value="F:tRNA 2'-phosphotransferase activity"/>
    <property type="evidence" value="ECO:0007669"/>
    <property type="project" value="TreeGrafter"/>
</dbReference>
<dbReference type="Proteomes" id="UP000236333">
    <property type="component" value="Unassembled WGS sequence"/>
</dbReference>
<comment type="caution">
    <text evidence="5">The sequence shown here is derived from an EMBL/GenBank/DDBJ whole genome shotgun (WGS) entry which is preliminary data.</text>
</comment>
<dbReference type="SUPFAM" id="SSF56399">
    <property type="entry name" value="ADP-ribosylation"/>
    <property type="match status" value="1"/>
</dbReference>
<evidence type="ECO:0000256" key="4">
    <source>
        <dbReference type="SAM" id="MobiDB-lite"/>
    </source>
</evidence>
<keyword evidence="3" id="KW-0520">NAD</keyword>
<evidence type="ECO:0000313" key="5">
    <source>
        <dbReference type="EMBL" id="PNH05718.1"/>
    </source>
</evidence>
<dbReference type="AlphaFoldDB" id="A0A2J7ZZP9"/>
<organism evidence="5 6">
    <name type="scientific">Tetrabaena socialis</name>
    <dbReference type="NCBI Taxonomy" id="47790"/>
    <lineage>
        <taxon>Eukaryota</taxon>
        <taxon>Viridiplantae</taxon>
        <taxon>Chlorophyta</taxon>
        <taxon>core chlorophytes</taxon>
        <taxon>Chlorophyceae</taxon>
        <taxon>CS clade</taxon>
        <taxon>Chlamydomonadales</taxon>
        <taxon>Tetrabaenaceae</taxon>
        <taxon>Tetrabaena</taxon>
    </lineage>
</organism>
<dbReference type="GO" id="GO:0006388">
    <property type="term" value="P:tRNA splicing, via endonucleolytic cleavage and ligation"/>
    <property type="evidence" value="ECO:0007669"/>
    <property type="project" value="TreeGrafter"/>
</dbReference>
<reference evidence="5 6" key="1">
    <citation type="journal article" date="2017" name="Mol. Biol. Evol.">
        <title>The 4-celled Tetrabaena socialis nuclear genome reveals the essential components for genetic control of cell number at the origin of multicellularity in the volvocine lineage.</title>
        <authorList>
            <person name="Featherston J."/>
            <person name="Arakaki Y."/>
            <person name="Hanschen E.R."/>
            <person name="Ferris P.J."/>
            <person name="Michod R.E."/>
            <person name="Olson B.J.S.C."/>
            <person name="Nozaki H."/>
            <person name="Durand P.M."/>
        </authorList>
    </citation>
    <scope>NUCLEOTIDE SEQUENCE [LARGE SCALE GENOMIC DNA]</scope>
    <source>
        <strain evidence="5 6">NIES-571</strain>
    </source>
</reference>
<evidence type="ECO:0000256" key="2">
    <source>
        <dbReference type="ARBA" id="ARBA00022679"/>
    </source>
</evidence>
<gene>
    <name evidence="5" type="ORF">TSOC_008020</name>
</gene>
<dbReference type="InterPro" id="IPR002745">
    <property type="entry name" value="Ptrans_KptA/Tpt1"/>
</dbReference>
<evidence type="ECO:0000313" key="6">
    <source>
        <dbReference type="Proteomes" id="UP000236333"/>
    </source>
</evidence>
<name>A0A2J7ZZP9_9CHLO</name>
<dbReference type="Pfam" id="PF01885">
    <property type="entry name" value="PTS_2-RNA"/>
    <property type="match status" value="1"/>
</dbReference>
<evidence type="ECO:0000256" key="3">
    <source>
        <dbReference type="ARBA" id="ARBA00023027"/>
    </source>
</evidence>
<feature type="region of interest" description="Disordered" evidence="4">
    <location>
        <begin position="102"/>
        <end position="124"/>
    </location>
</feature>
<protein>
    <recommendedName>
        <fullName evidence="7">tRNA 2'-phosphotransferase 1</fullName>
    </recommendedName>
</protein>
<comment type="similarity">
    <text evidence="1">Belongs to the KptA/TPT1 family.</text>
</comment>
<proteinExistence type="inferred from homology"/>
<evidence type="ECO:0008006" key="7">
    <source>
        <dbReference type="Google" id="ProtNLM"/>
    </source>
</evidence>
<dbReference type="PANTHER" id="PTHR12684:SF2">
    <property type="entry name" value="TRNA 2'-PHOSPHOTRANSFERASE 1"/>
    <property type="match status" value="1"/>
</dbReference>
<dbReference type="OrthoDB" id="419694at2759"/>
<feature type="compositionally biased region" description="Low complexity" evidence="4">
    <location>
        <begin position="107"/>
        <end position="117"/>
    </location>
</feature>
<accession>A0A2J7ZZP9</accession>